<comment type="caution">
    <text evidence="2">The sequence shown here is derived from an EMBL/GenBank/DDBJ whole genome shotgun (WGS) entry which is preliminary data.</text>
</comment>
<dbReference type="RefSeq" id="WP_207883721.1">
    <property type="nucleotide sequence ID" value="NZ_JAFVMF010000030.1"/>
</dbReference>
<keyword evidence="3" id="KW-1185">Reference proteome</keyword>
<dbReference type="InterPro" id="IPR016884">
    <property type="entry name" value="UCP028438"/>
</dbReference>
<accession>A0ABS3M0T1</accession>
<gene>
    <name evidence="2" type="ORF">J2D73_18390</name>
</gene>
<keyword evidence="1" id="KW-0812">Transmembrane</keyword>
<dbReference type="PIRSF" id="PIRSF028438">
    <property type="entry name" value="UCP028438"/>
    <property type="match status" value="1"/>
</dbReference>
<protein>
    <submittedName>
        <fullName evidence="2">Uncharacterized protein</fullName>
    </submittedName>
</protein>
<name>A0ABS3M0T1_9PROT</name>
<evidence type="ECO:0000256" key="1">
    <source>
        <dbReference type="SAM" id="Phobius"/>
    </source>
</evidence>
<proteinExistence type="predicted"/>
<keyword evidence="1" id="KW-0472">Membrane</keyword>
<reference evidence="2 3" key="1">
    <citation type="submission" date="2021-03" db="EMBL/GenBank/DDBJ databases">
        <title>The complete genome sequence of Acetobacter sacchari TBRC 11175.</title>
        <authorList>
            <person name="Charoenyingcharoen P."/>
            <person name="Yukphan P."/>
        </authorList>
    </citation>
    <scope>NUCLEOTIDE SEQUENCE [LARGE SCALE GENOMIC DNA]</scope>
    <source>
        <strain evidence="2 3">TBRC 11175</strain>
    </source>
</reference>
<evidence type="ECO:0000313" key="3">
    <source>
        <dbReference type="Proteomes" id="UP000664771"/>
    </source>
</evidence>
<evidence type="ECO:0000313" key="2">
    <source>
        <dbReference type="EMBL" id="MBO1361754.1"/>
    </source>
</evidence>
<organism evidence="2 3">
    <name type="scientific">Acetobacter sacchari</name>
    <dbReference type="NCBI Taxonomy" id="2661687"/>
    <lineage>
        <taxon>Bacteria</taxon>
        <taxon>Pseudomonadati</taxon>
        <taxon>Pseudomonadota</taxon>
        <taxon>Alphaproteobacteria</taxon>
        <taxon>Acetobacterales</taxon>
        <taxon>Acetobacteraceae</taxon>
        <taxon>Acetobacter</taxon>
    </lineage>
</organism>
<dbReference type="Proteomes" id="UP000664771">
    <property type="component" value="Unassembled WGS sequence"/>
</dbReference>
<dbReference type="EMBL" id="JAFVMF010000030">
    <property type="protein sequence ID" value="MBO1361754.1"/>
    <property type="molecule type" value="Genomic_DNA"/>
</dbReference>
<sequence>MATGDQADFVRRLRQLLPDGWFPDAPGVDEDEQAPVLVGVLTGFASVFAWIWSLFDYVNDQTRLQTSTGASLDMHAADLFGEDGFPRNTDETDASYLARIQAALVAGKNTRAAIIAAVNASLGVTPTIIEPTNADDCKGYGSAASPAIGGGYGYNNGLHYGHLSGGQFFLTAVVPSSSDKTAVYAAINRTKAEGVVAWVQCTGSSALLGEFETGFNSLG</sequence>
<keyword evidence="1" id="KW-1133">Transmembrane helix</keyword>
<feature type="transmembrane region" description="Helical" evidence="1">
    <location>
        <begin position="36"/>
        <end position="55"/>
    </location>
</feature>